<dbReference type="KEGG" id="shun:DWB77_05351"/>
<dbReference type="AlphaFoldDB" id="A0A387HH35"/>
<dbReference type="EMBL" id="CP032698">
    <property type="protein sequence ID" value="AYG83155.1"/>
    <property type="molecule type" value="Genomic_DNA"/>
</dbReference>
<sequence length="58" mass="6444">MTQSKCGAPTQSGQRCQNKAVIGTSRCSKHQGPLSAYGVQQRKKKEAEAKLKKLRKKR</sequence>
<evidence type="ECO:0000256" key="1">
    <source>
        <dbReference type="SAM" id="MobiDB-lite"/>
    </source>
</evidence>
<evidence type="ECO:0000313" key="2">
    <source>
        <dbReference type="EMBL" id="AYG83155.1"/>
    </source>
</evidence>
<dbReference type="RefSeq" id="WP_246033644.1">
    <property type="nucleotide sequence ID" value="NZ_CP032698.1"/>
</dbReference>
<accession>A0A387HH35</accession>
<dbReference type="Proteomes" id="UP000271554">
    <property type="component" value="Chromosome"/>
</dbReference>
<evidence type="ECO:0000313" key="3">
    <source>
        <dbReference type="Proteomes" id="UP000271554"/>
    </source>
</evidence>
<organism evidence="2 3">
    <name type="scientific">Streptomyces hundungensis</name>
    <dbReference type="NCBI Taxonomy" id="1077946"/>
    <lineage>
        <taxon>Bacteria</taxon>
        <taxon>Bacillati</taxon>
        <taxon>Actinomycetota</taxon>
        <taxon>Actinomycetes</taxon>
        <taxon>Kitasatosporales</taxon>
        <taxon>Streptomycetaceae</taxon>
        <taxon>Streptomyces</taxon>
    </lineage>
</organism>
<proteinExistence type="predicted"/>
<gene>
    <name evidence="2" type="ORF">DWB77_05351</name>
</gene>
<feature type="region of interest" description="Disordered" evidence="1">
    <location>
        <begin position="25"/>
        <end position="58"/>
    </location>
</feature>
<reference evidence="2 3" key="1">
    <citation type="submission" date="2018-10" db="EMBL/GenBank/DDBJ databases">
        <title>Relationship between Morphology and Antimicrobial Activity in Streptomyces.</title>
        <authorList>
            <person name="Kang H.J."/>
            <person name="Kim S.B."/>
        </authorList>
    </citation>
    <scope>NUCLEOTIDE SEQUENCE [LARGE SCALE GENOMIC DNA]</scope>
    <source>
        <strain evidence="2 3">BH38</strain>
    </source>
</reference>
<protein>
    <submittedName>
        <fullName evidence="2">Uncharacterized protein</fullName>
    </submittedName>
</protein>
<keyword evidence="3" id="KW-1185">Reference proteome</keyword>
<name>A0A387HH35_9ACTN</name>